<protein>
    <submittedName>
        <fullName evidence="2">Uncharacterized protein</fullName>
    </submittedName>
</protein>
<name>A0A1G7SWV0_9ACTN</name>
<dbReference type="EMBL" id="FNCN01000003">
    <property type="protein sequence ID" value="SDG27557.1"/>
    <property type="molecule type" value="Genomic_DNA"/>
</dbReference>
<dbReference type="RefSeq" id="WP_093168205.1">
    <property type="nucleotide sequence ID" value="NZ_FNCN01000003.1"/>
</dbReference>
<feature type="transmembrane region" description="Helical" evidence="1">
    <location>
        <begin position="100"/>
        <end position="118"/>
    </location>
</feature>
<feature type="transmembrane region" description="Helical" evidence="1">
    <location>
        <begin position="36"/>
        <end position="55"/>
    </location>
</feature>
<evidence type="ECO:0000313" key="2">
    <source>
        <dbReference type="EMBL" id="SDG27557.1"/>
    </source>
</evidence>
<organism evidence="2 3">
    <name type="scientific">Sinosporangium album</name>
    <dbReference type="NCBI Taxonomy" id="504805"/>
    <lineage>
        <taxon>Bacteria</taxon>
        <taxon>Bacillati</taxon>
        <taxon>Actinomycetota</taxon>
        <taxon>Actinomycetes</taxon>
        <taxon>Streptosporangiales</taxon>
        <taxon>Streptosporangiaceae</taxon>
        <taxon>Sinosporangium</taxon>
    </lineage>
</organism>
<evidence type="ECO:0000313" key="3">
    <source>
        <dbReference type="Proteomes" id="UP000198923"/>
    </source>
</evidence>
<dbReference type="Proteomes" id="UP000198923">
    <property type="component" value="Unassembled WGS sequence"/>
</dbReference>
<dbReference type="AlphaFoldDB" id="A0A1G7SWV0"/>
<accession>A0A1G7SWV0</accession>
<dbReference type="OrthoDB" id="5191668at2"/>
<keyword evidence="3" id="KW-1185">Reference proteome</keyword>
<sequence>MSATPSFRLLRAAVFAVACLGLAVLAHRVGEGREVDVRTALAGLALAFAGAFPLAGRERGTAVILPLLTAVQAGLHLLFAAAEPAVHGPGHVHSGLTADIGMLVAHGWAVLLTALWLARGEAVLWALLRRAGVRLSVFLLAWWSVPEPLPQRAVAAPPEPRLLRSAVLCSAVGLRGPPRVVFAAL</sequence>
<keyword evidence="1" id="KW-1133">Transmembrane helix</keyword>
<keyword evidence="1" id="KW-0812">Transmembrane</keyword>
<reference evidence="2 3" key="1">
    <citation type="submission" date="2016-10" db="EMBL/GenBank/DDBJ databases">
        <authorList>
            <person name="de Groot N.N."/>
        </authorList>
    </citation>
    <scope>NUCLEOTIDE SEQUENCE [LARGE SCALE GENOMIC DNA]</scope>
    <source>
        <strain evidence="2 3">CPCC 201354</strain>
    </source>
</reference>
<keyword evidence="1" id="KW-0472">Membrane</keyword>
<evidence type="ECO:0000256" key="1">
    <source>
        <dbReference type="SAM" id="Phobius"/>
    </source>
</evidence>
<gene>
    <name evidence="2" type="ORF">SAMN05421505_1032</name>
</gene>
<proteinExistence type="predicted"/>
<feature type="transmembrane region" description="Helical" evidence="1">
    <location>
        <begin position="62"/>
        <end position="80"/>
    </location>
</feature>